<organism evidence="8 9">
    <name type="scientific">Microtus ochrogaster</name>
    <name type="common">Prairie vole</name>
    <dbReference type="NCBI Taxonomy" id="79684"/>
    <lineage>
        <taxon>Eukaryota</taxon>
        <taxon>Metazoa</taxon>
        <taxon>Chordata</taxon>
        <taxon>Craniata</taxon>
        <taxon>Vertebrata</taxon>
        <taxon>Euteleostomi</taxon>
        <taxon>Mammalia</taxon>
        <taxon>Eutheria</taxon>
        <taxon>Euarchontoglires</taxon>
        <taxon>Glires</taxon>
        <taxon>Rodentia</taxon>
        <taxon>Myomorpha</taxon>
        <taxon>Muroidea</taxon>
        <taxon>Cricetidae</taxon>
        <taxon>Arvicolinae</taxon>
        <taxon>Microtus</taxon>
    </lineage>
</organism>
<keyword evidence="4 5" id="KW-0808">Transferase</keyword>
<keyword evidence="3" id="KW-0963">Cytoplasm</keyword>
<dbReference type="FunFam" id="3.40.50.300:FF:000433">
    <property type="entry name" value="Estrogen sulfotransferase"/>
    <property type="match status" value="1"/>
</dbReference>
<dbReference type="EMBL" id="JAATJU010026974">
    <property type="protein sequence ID" value="KAH0500992.1"/>
    <property type="molecule type" value="Genomic_DNA"/>
</dbReference>
<dbReference type="SUPFAM" id="SSF52540">
    <property type="entry name" value="P-loop containing nucleoside triphosphate hydrolases"/>
    <property type="match status" value="1"/>
</dbReference>
<comment type="caution">
    <text evidence="8">The sequence shown here is derived from an EMBL/GenBank/DDBJ whole genome shotgun (WGS) entry which is preliminary data.</text>
</comment>
<dbReference type="GO" id="GO:0005737">
    <property type="term" value="C:cytoplasm"/>
    <property type="evidence" value="ECO:0007669"/>
    <property type="project" value="UniProtKB-SubCell"/>
</dbReference>
<evidence type="ECO:0000259" key="7">
    <source>
        <dbReference type="Pfam" id="PF00685"/>
    </source>
</evidence>
<gene>
    <name evidence="8" type="ORF">LTLLF_199145</name>
</gene>
<reference evidence="8" key="1">
    <citation type="submission" date="2020-03" db="EMBL/GenBank/DDBJ databases">
        <title>Studies in the Genomics of Life Span.</title>
        <authorList>
            <person name="Glass D."/>
        </authorList>
    </citation>
    <scope>NUCLEOTIDE SEQUENCE</scope>
    <source>
        <strain evidence="8">LTLLF</strain>
        <tissue evidence="8">Muscle</tissue>
    </source>
</reference>
<dbReference type="Pfam" id="PF00685">
    <property type="entry name" value="Sulfotransfer_1"/>
    <property type="match status" value="1"/>
</dbReference>
<dbReference type="Gene3D" id="3.40.50.300">
    <property type="entry name" value="P-loop containing nucleotide triphosphate hydrolases"/>
    <property type="match status" value="1"/>
</dbReference>
<evidence type="ECO:0000256" key="6">
    <source>
        <dbReference type="SAM" id="MobiDB-lite"/>
    </source>
</evidence>
<dbReference type="InterPro" id="IPR000863">
    <property type="entry name" value="Sulfotransferase_dom"/>
</dbReference>
<evidence type="ECO:0000256" key="1">
    <source>
        <dbReference type="ARBA" id="ARBA00004496"/>
    </source>
</evidence>
<dbReference type="Proteomes" id="UP000710432">
    <property type="component" value="Unassembled WGS sequence"/>
</dbReference>
<dbReference type="GO" id="GO:0008146">
    <property type="term" value="F:sulfotransferase activity"/>
    <property type="evidence" value="ECO:0007669"/>
    <property type="project" value="InterPro"/>
</dbReference>
<evidence type="ECO:0000256" key="2">
    <source>
        <dbReference type="ARBA" id="ARBA00005771"/>
    </source>
</evidence>
<sequence length="344" mass="40273">MDPDGARWSDPDGARRTNLDGTGRRRTASAAGRDPRGPMVADKAGRRLQRPAWRQTQGAGMGAQHREQIIPLQLNQRGYKREILENFDKFVIRDEDTVILSYPKSGTNWMIEIVCLIQNKGNSKWIQSVPIWERSPWIEIQYGYELSINREGPRLISSHLPIHLFPKSFFSSKAKVIFVVRNPRDVLVSGYFFFHKTNNTKNPESFGTYFEWFLKGNVVYGSWFEHTRDWLSMRERKNFLLVSYEEMKKDTRKTIEKICDFLGKKLETEELDLVLKHSSFQAMKENNMSNYSLLQDRIAHDLKLLRKGMTGDWKNYFTVAQAEAFDKVFQEKMNGFPPELFPWQ</sequence>
<feature type="region of interest" description="Disordered" evidence="6">
    <location>
        <begin position="1"/>
        <end position="64"/>
    </location>
</feature>
<protein>
    <recommendedName>
        <fullName evidence="5">Sulfotransferase</fullName>
        <ecNumber evidence="5">2.8.2.-</ecNumber>
    </recommendedName>
</protein>
<evidence type="ECO:0000256" key="3">
    <source>
        <dbReference type="ARBA" id="ARBA00022490"/>
    </source>
</evidence>
<dbReference type="InterPro" id="IPR027417">
    <property type="entry name" value="P-loop_NTPase"/>
</dbReference>
<dbReference type="PANTHER" id="PTHR11783">
    <property type="entry name" value="SULFOTRANSFERASE SULT"/>
    <property type="match status" value="1"/>
</dbReference>
<dbReference type="AlphaFoldDB" id="A0A8J6KRB5"/>
<dbReference type="EC" id="2.8.2.-" evidence="5"/>
<feature type="domain" description="Sulfotransferase" evidence="7">
    <location>
        <begin position="94"/>
        <end position="336"/>
    </location>
</feature>
<evidence type="ECO:0000313" key="8">
    <source>
        <dbReference type="EMBL" id="KAH0500992.1"/>
    </source>
</evidence>
<evidence type="ECO:0000313" key="9">
    <source>
        <dbReference type="Proteomes" id="UP000710432"/>
    </source>
</evidence>
<evidence type="ECO:0000256" key="4">
    <source>
        <dbReference type="ARBA" id="ARBA00022679"/>
    </source>
</evidence>
<name>A0A8J6KRB5_MICOH</name>
<feature type="compositionally biased region" description="Basic and acidic residues" evidence="6">
    <location>
        <begin position="1"/>
        <end position="18"/>
    </location>
</feature>
<comment type="similarity">
    <text evidence="2 5">Belongs to the sulfotransferase 1 family.</text>
</comment>
<evidence type="ECO:0000256" key="5">
    <source>
        <dbReference type="RuleBase" id="RU361155"/>
    </source>
</evidence>
<comment type="subcellular location">
    <subcellularLocation>
        <location evidence="1">Cytoplasm</location>
    </subcellularLocation>
</comment>
<accession>A0A8J6KRB5</accession>
<proteinExistence type="inferred from homology"/>